<evidence type="ECO:0000256" key="4">
    <source>
        <dbReference type="ARBA" id="ARBA00023163"/>
    </source>
</evidence>
<dbReference type="Pfam" id="PF03466">
    <property type="entry name" value="LysR_substrate"/>
    <property type="match status" value="1"/>
</dbReference>
<dbReference type="InterPro" id="IPR036390">
    <property type="entry name" value="WH_DNA-bd_sf"/>
</dbReference>
<proteinExistence type="inferred from homology"/>
<evidence type="ECO:0000259" key="5">
    <source>
        <dbReference type="PROSITE" id="PS50931"/>
    </source>
</evidence>
<dbReference type="InterPro" id="IPR036388">
    <property type="entry name" value="WH-like_DNA-bd_sf"/>
</dbReference>
<evidence type="ECO:0000256" key="3">
    <source>
        <dbReference type="ARBA" id="ARBA00023125"/>
    </source>
</evidence>
<dbReference type="PANTHER" id="PTHR30537:SF3">
    <property type="entry name" value="TRANSCRIPTIONAL REGULATORY PROTEIN"/>
    <property type="match status" value="1"/>
</dbReference>
<evidence type="ECO:0000256" key="1">
    <source>
        <dbReference type="ARBA" id="ARBA00009437"/>
    </source>
</evidence>
<name>A0ABW5DXU5_9PROT</name>
<evidence type="ECO:0000313" key="6">
    <source>
        <dbReference type="EMBL" id="MFD2264796.1"/>
    </source>
</evidence>
<evidence type="ECO:0000313" key="7">
    <source>
        <dbReference type="Proteomes" id="UP001597295"/>
    </source>
</evidence>
<feature type="domain" description="HTH lysR-type" evidence="5">
    <location>
        <begin position="5"/>
        <end position="62"/>
    </location>
</feature>
<dbReference type="PANTHER" id="PTHR30537">
    <property type="entry name" value="HTH-TYPE TRANSCRIPTIONAL REGULATOR"/>
    <property type="match status" value="1"/>
</dbReference>
<keyword evidence="7" id="KW-1185">Reference proteome</keyword>
<protein>
    <submittedName>
        <fullName evidence="6">LysR family transcriptional regulator</fullName>
    </submittedName>
</protein>
<dbReference type="InterPro" id="IPR058163">
    <property type="entry name" value="LysR-type_TF_proteobact-type"/>
</dbReference>
<dbReference type="Gene3D" id="1.10.10.10">
    <property type="entry name" value="Winged helix-like DNA-binding domain superfamily/Winged helix DNA-binding domain"/>
    <property type="match status" value="1"/>
</dbReference>
<reference evidence="7" key="1">
    <citation type="journal article" date="2019" name="Int. J. Syst. Evol. Microbiol.">
        <title>The Global Catalogue of Microorganisms (GCM) 10K type strain sequencing project: providing services to taxonomists for standard genome sequencing and annotation.</title>
        <authorList>
            <consortium name="The Broad Institute Genomics Platform"/>
            <consortium name="The Broad Institute Genome Sequencing Center for Infectious Disease"/>
            <person name="Wu L."/>
            <person name="Ma J."/>
        </authorList>
    </citation>
    <scope>NUCLEOTIDE SEQUENCE [LARGE SCALE GENOMIC DNA]</scope>
    <source>
        <strain evidence="7">CGMCC 1.19062</strain>
    </source>
</reference>
<dbReference type="InterPro" id="IPR000847">
    <property type="entry name" value="LysR_HTH_N"/>
</dbReference>
<dbReference type="Proteomes" id="UP001597295">
    <property type="component" value="Unassembled WGS sequence"/>
</dbReference>
<dbReference type="PROSITE" id="PS50931">
    <property type="entry name" value="HTH_LYSR"/>
    <property type="match status" value="1"/>
</dbReference>
<organism evidence="6 7">
    <name type="scientific">Lacibacterium aquatile</name>
    <dbReference type="NCBI Taxonomy" id="1168082"/>
    <lineage>
        <taxon>Bacteria</taxon>
        <taxon>Pseudomonadati</taxon>
        <taxon>Pseudomonadota</taxon>
        <taxon>Alphaproteobacteria</taxon>
        <taxon>Rhodospirillales</taxon>
        <taxon>Rhodospirillaceae</taxon>
    </lineage>
</organism>
<comment type="similarity">
    <text evidence="1">Belongs to the LysR transcriptional regulatory family.</text>
</comment>
<sequence length="289" mass="30838">MSSPLDWEHLKTLLALSRGATLSGAARALAVDQSTVTRRLSAMEARLGVRLIERNGDGIHLTAAGETAVAGARSMEAAALGVERQLSGLDARPTGTVRVTTLEMIAARVIAPALPQLAQEHPGLVLEVIADNRTLDLTRRDADLALRLGRPTEPDLKARKLATLTLGLYGSTGIDWQWPVNPGLDNRPLIVPDSSIGATPEASWLSEQGRDAKVMARLSSLTGQIAACRAGLGIACLPDVFAREEADLYRLADTGINRELWLVLHPDLSDAARVRAAADWLVRLCSSLG</sequence>
<accession>A0ABW5DXU5</accession>
<keyword evidence="4" id="KW-0804">Transcription</keyword>
<dbReference type="SUPFAM" id="SSF46785">
    <property type="entry name" value="Winged helix' DNA-binding domain"/>
    <property type="match status" value="1"/>
</dbReference>
<dbReference type="EMBL" id="JBHUIP010000014">
    <property type="protein sequence ID" value="MFD2264796.1"/>
    <property type="molecule type" value="Genomic_DNA"/>
</dbReference>
<dbReference type="Gene3D" id="3.40.190.10">
    <property type="entry name" value="Periplasmic binding protein-like II"/>
    <property type="match status" value="2"/>
</dbReference>
<comment type="caution">
    <text evidence="6">The sequence shown here is derived from an EMBL/GenBank/DDBJ whole genome shotgun (WGS) entry which is preliminary data.</text>
</comment>
<dbReference type="InterPro" id="IPR005119">
    <property type="entry name" value="LysR_subst-bd"/>
</dbReference>
<dbReference type="RefSeq" id="WP_379877926.1">
    <property type="nucleotide sequence ID" value="NZ_JBHUIP010000014.1"/>
</dbReference>
<evidence type="ECO:0000256" key="2">
    <source>
        <dbReference type="ARBA" id="ARBA00023015"/>
    </source>
</evidence>
<dbReference type="SUPFAM" id="SSF53850">
    <property type="entry name" value="Periplasmic binding protein-like II"/>
    <property type="match status" value="1"/>
</dbReference>
<keyword evidence="2" id="KW-0805">Transcription regulation</keyword>
<keyword evidence="3" id="KW-0238">DNA-binding</keyword>
<gene>
    <name evidence="6" type="ORF">ACFSM5_17960</name>
</gene>
<dbReference type="Pfam" id="PF00126">
    <property type="entry name" value="HTH_1"/>
    <property type="match status" value="1"/>
</dbReference>